<dbReference type="Pfam" id="PF16363">
    <property type="entry name" value="GDP_Man_Dehyd"/>
    <property type="match status" value="1"/>
</dbReference>
<dbReference type="Gene3D" id="3.40.50.720">
    <property type="entry name" value="NAD(P)-binding Rossmann-like Domain"/>
    <property type="match status" value="1"/>
</dbReference>
<dbReference type="InterPro" id="IPR036291">
    <property type="entry name" value="NAD(P)-bd_dom_sf"/>
</dbReference>
<dbReference type="InterPro" id="IPR016040">
    <property type="entry name" value="NAD(P)-bd_dom"/>
</dbReference>
<evidence type="ECO:0000259" key="1">
    <source>
        <dbReference type="Pfam" id="PF16363"/>
    </source>
</evidence>
<protein>
    <submittedName>
        <fullName evidence="2">Nucleoside-diphosphate-sugar epimerase</fullName>
    </submittedName>
</protein>
<dbReference type="SUPFAM" id="SSF51735">
    <property type="entry name" value="NAD(P)-binding Rossmann-fold domains"/>
    <property type="match status" value="1"/>
</dbReference>
<dbReference type="STRING" id="692418.SAMN04488029_1975"/>
<sequence>MAGHSNILIIGIDSFTGNHLKAHFEEKGWQVFGTSFSIEDTDKVFKVDIIDSKAVIAILRKVKPDYIINLAAISFVGEPNHELFYKVNVLGAESLLESICKSGIEPKKVLMPSSAVVYGNQNEVSLHEGLIPNPINHYGYSKYVGEQICKTYFDKLNIIVPRPFNYTGEGQLSTFLVPKIVDAYKKGCDRIALGNLDTFREFNDVKLICWVYEKLLIVDKHSEIVNVCSGNTHSVRQIIDKMQLISDNHIYVDVDKRFVRKNEIQELKGSPKKLESLIGKLDQTFSLELLLERLYKS</sequence>
<dbReference type="AlphaFoldDB" id="A0A1W2GCL1"/>
<dbReference type="Gene3D" id="3.90.25.10">
    <property type="entry name" value="UDP-galactose 4-epimerase, domain 1"/>
    <property type="match status" value="1"/>
</dbReference>
<dbReference type="EMBL" id="FWYF01000002">
    <property type="protein sequence ID" value="SMD34385.1"/>
    <property type="molecule type" value="Genomic_DNA"/>
</dbReference>
<dbReference type="PANTHER" id="PTHR43000">
    <property type="entry name" value="DTDP-D-GLUCOSE 4,6-DEHYDRATASE-RELATED"/>
    <property type="match status" value="1"/>
</dbReference>
<proteinExistence type="predicted"/>
<reference evidence="2 3" key="1">
    <citation type="submission" date="2017-04" db="EMBL/GenBank/DDBJ databases">
        <authorList>
            <person name="Afonso C.L."/>
            <person name="Miller P.J."/>
            <person name="Scott M.A."/>
            <person name="Spackman E."/>
            <person name="Goraichik I."/>
            <person name="Dimitrov K.M."/>
            <person name="Suarez D.L."/>
            <person name="Swayne D.E."/>
        </authorList>
    </citation>
    <scope>NUCLEOTIDE SEQUENCE [LARGE SCALE GENOMIC DNA]</scope>
    <source>
        <strain evidence="2 3">DSM 26133</strain>
    </source>
</reference>
<gene>
    <name evidence="2" type="ORF">SAMN04488029_1975</name>
</gene>
<accession>A0A1W2GCL1</accession>
<evidence type="ECO:0000313" key="3">
    <source>
        <dbReference type="Proteomes" id="UP000192472"/>
    </source>
</evidence>
<organism evidence="2 3">
    <name type="scientific">Reichenbachiella faecimaris</name>
    <dbReference type="NCBI Taxonomy" id="692418"/>
    <lineage>
        <taxon>Bacteria</taxon>
        <taxon>Pseudomonadati</taxon>
        <taxon>Bacteroidota</taxon>
        <taxon>Cytophagia</taxon>
        <taxon>Cytophagales</taxon>
        <taxon>Reichenbachiellaceae</taxon>
        <taxon>Reichenbachiella</taxon>
    </lineage>
</organism>
<dbReference type="Proteomes" id="UP000192472">
    <property type="component" value="Unassembled WGS sequence"/>
</dbReference>
<evidence type="ECO:0000313" key="2">
    <source>
        <dbReference type="EMBL" id="SMD34385.1"/>
    </source>
</evidence>
<feature type="domain" description="NAD(P)-binding" evidence="1">
    <location>
        <begin position="8"/>
        <end position="279"/>
    </location>
</feature>
<keyword evidence="3" id="KW-1185">Reference proteome</keyword>
<name>A0A1W2GCL1_REIFA</name>